<evidence type="ECO:0008006" key="4">
    <source>
        <dbReference type="Google" id="ProtNLM"/>
    </source>
</evidence>
<organism evidence="2 3">
    <name type="scientific">Bacillus thermozeamaize</name>
    <dbReference type="NCBI Taxonomy" id="230954"/>
    <lineage>
        <taxon>Bacteria</taxon>
        <taxon>Bacillati</taxon>
        <taxon>Bacillota</taxon>
        <taxon>Bacilli</taxon>
        <taxon>Bacillales</taxon>
        <taxon>Bacillaceae</taxon>
        <taxon>Bacillus</taxon>
    </lineage>
</organism>
<dbReference type="InterPro" id="IPR025917">
    <property type="entry name" value="YuiB"/>
</dbReference>
<dbReference type="EMBL" id="LZRT01000090">
    <property type="protein sequence ID" value="OUM86438.1"/>
    <property type="molecule type" value="Genomic_DNA"/>
</dbReference>
<feature type="transmembrane region" description="Helical" evidence="1">
    <location>
        <begin position="31"/>
        <end position="48"/>
    </location>
</feature>
<name>A0A1Y3PMV8_9BACI</name>
<dbReference type="AlphaFoldDB" id="A0A1Y3PMV8"/>
<gene>
    <name evidence="2" type="ORF">BAA01_06730</name>
</gene>
<dbReference type="Proteomes" id="UP000196475">
    <property type="component" value="Unassembled WGS sequence"/>
</dbReference>
<keyword evidence="1" id="KW-0472">Membrane</keyword>
<feature type="transmembrane region" description="Helical" evidence="1">
    <location>
        <begin position="54"/>
        <end position="76"/>
    </location>
</feature>
<comment type="caution">
    <text evidence="2">The sequence shown here is derived from an EMBL/GenBank/DDBJ whole genome shotgun (WGS) entry which is preliminary data.</text>
</comment>
<evidence type="ECO:0000256" key="1">
    <source>
        <dbReference type="SAM" id="Phobius"/>
    </source>
</evidence>
<evidence type="ECO:0000313" key="3">
    <source>
        <dbReference type="Proteomes" id="UP000196475"/>
    </source>
</evidence>
<accession>A0A1Y3PMV8</accession>
<protein>
    <recommendedName>
        <fullName evidence="4">Membrane protein YuiB</fullName>
    </recommendedName>
</protein>
<reference evidence="3" key="1">
    <citation type="submission" date="2016-06" db="EMBL/GenBank/DDBJ databases">
        <authorList>
            <person name="Nascimento L."/>
            <person name="Pereira R.V."/>
            <person name="Martins L.F."/>
            <person name="Quaggio R.B."/>
            <person name="Silva A.M."/>
            <person name="Setubal J.C."/>
        </authorList>
    </citation>
    <scope>NUCLEOTIDE SEQUENCE [LARGE SCALE GENOMIC DNA]</scope>
</reference>
<sequence length="87" mass="9822">MNIAQFVISIPLFMLLAFGIGFILNMLAKTTWLPILLYLGVVAYLFFFKTQGRFALVDWVILFAGLAGCVLSGIVIKTLRLRGFRMF</sequence>
<dbReference type="Pfam" id="PF14068">
    <property type="entry name" value="YuiB"/>
    <property type="match status" value="2"/>
</dbReference>
<keyword evidence="1" id="KW-1133">Transmembrane helix</keyword>
<feature type="transmembrane region" description="Helical" evidence="1">
    <location>
        <begin position="6"/>
        <end position="24"/>
    </location>
</feature>
<evidence type="ECO:0000313" key="2">
    <source>
        <dbReference type="EMBL" id="OUM86438.1"/>
    </source>
</evidence>
<keyword evidence="1" id="KW-0812">Transmembrane</keyword>
<proteinExistence type="predicted"/>